<evidence type="ECO:0000256" key="7">
    <source>
        <dbReference type="ARBA" id="ARBA00023136"/>
    </source>
</evidence>
<dbReference type="PANTHER" id="PTHR30606:SF9">
    <property type="entry name" value="LIPID A BIOSYNTHESIS LAUROYLTRANSFERASE"/>
    <property type="match status" value="1"/>
</dbReference>
<dbReference type="UniPathway" id="UPA00030"/>
<protein>
    <recommendedName>
        <fullName evidence="9">Lipid A biosynthesis acyltransferase</fullName>
        <ecNumber evidence="9">2.3.1.241</ecNumber>
    </recommendedName>
    <alternativeName>
        <fullName evidence="9">Kdo(2)-lipid IV(A) acyltransferase</fullName>
    </alternativeName>
</protein>
<keyword evidence="2 9" id="KW-0997">Cell inner membrane</keyword>
<evidence type="ECO:0000256" key="8">
    <source>
        <dbReference type="ARBA" id="ARBA00023315"/>
    </source>
</evidence>
<comment type="function">
    <text evidence="9">Catalyzes the transfer of an acyl chain from an acyl-[acyl-carrier-protein] (ACP) to a Kdo(2)-lipid IV(A) to form a Kdo(2)-(acyl)-lipid IV(A).</text>
</comment>
<dbReference type="CDD" id="cd07984">
    <property type="entry name" value="LPLAT_LABLAT-like"/>
    <property type="match status" value="1"/>
</dbReference>
<proteinExistence type="inferred from homology"/>
<dbReference type="GO" id="GO:0036104">
    <property type="term" value="P:Kdo2-lipid A biosynthetic process"/>
    <property type="evidence" value="ECO:0007669"/>
    <property type="project" value="UniProtKB-UniRule"/>
</dbReference>
<gene>
    <name evidence="9" type="primary">lpxL</name>
    <name evidence="10" type="ORF">AB835_04295</name>
</gene>
<comment type="caution">
    <text evidence="10">The sequence shown here is derived from an EMBL/GenBank/DDBJ whole genome shotgun (WGS) entry which is preliminary data.</text>
</comment>
<dbReference type="EC" id="2.3.1.241" evidence="9"/>
<keyword evidence="7 9" id="KW-0472">Membrane</keyword>
<comment type="similarity">
    <text evidence="9">Belongs to the LpxL/LpxM/LpxP family.</text>
</comment>
<feature type="short sequence motif" description="HXXXXD motif" evidence="9">
    <location>
        <begin position="136"/>
        <end position="141"/>
    </location>
</feature>
<keyword evidence="5 9" id="KW-0448">Lipopolysaccharide biosynthesis</keyword>
<keyword evidence="3 9" id="KW-0808">Transferase</keyword>
<comment type="catalytic activity">
    <reaction evidence="9">
        <text>an alpha-Kdo-(2-&gt;4)-alpha-Kdo-(2-&gt;6)-lipid IVA + a fatty acyl-[ACP] = an alpha-Kdo-(2-&gt;4)-alpha-Kdo-(2-&gt;6)-(acyl)-lipid IVA + holo-[ACP]</text>
        <dbReference type="Rhea" id="RHEA:69396"/>
        <dbReference type="Rhea" id="RHEA-COMP:9685"/>
        <dbReference type="Rhea" id="RHEA-COMP:14125"/>
        <dbReference type="ChEBI" id="CHEBI:64479"/>
        <dbReference type="ChEBI" id="CHEBI:138651"/>
        <dbReference type="ChEBI" id="CHEBI:176429"/>
        <dbReference type="ChEBI" id="CHEBI:176430"/>
        <dbReference type="EC" id="2.3.1.241"/>
    </reaction>
</comment>
<evidence type="ECO:0000313" key="10">
    <source>
        <dbReference type="EMBL" id="ODS24256.1"/>
    </source>
</evidence>
<evidence type="ECO:0000256" key="3">
    <source>
        <dbReference type="ARBA" id="ARBA00022679"/>
    </source>
</evidence>
<dbReference type="GO" id="GO:0008913">
    <property type="term" value="F:Kdo2-lipid IVA acyltransferase activity"/>
    <property type="evidence" value="ECO:0007669"/>
    <property type="project" value="UniProtKB-EC"/>
</dbReference>
<evidence type="ECO:0000256" key="6">
    <source>
        <dbReference type="ARBA" id="ARBA00022989"/>
    </source>
</evidence>
<evidence type="ECO:0000256" key="5">
    <source>
        <dbReference type="ARBA" id="ARBA00022985"/>
    </source>
</evidence>
<dbReference type="STRING" id="62101.AB835_04295"/>
<comment type="pathway">
    <text evidence="9">Glycolipid biosynthesis; KDO(2)-lipid A biosynthesis; KDO(2)-lipid A from CMP-3-deoxy-D-manno-octulosonate and lipid IV(A): step 3/4.</text>
</comment>
<reference evidence="10 11" key="1">
    <citation type="journal article" date="2016" name="Appl. Environ. Microbiol.">
        <title>Lack of Overt Genome Reduction in the Bryostatin-Producing Bryozoan Symbiont "Candidatus Endobugula sertula".</title>
        <authorList>
            <person name="Miller I.J."/>
            <person name="Vanee N."/>
            <person name="Fong S.S."/>
            <person name="Lim-Fong G.E."/>
            <person name="Kwan J.C."/>
        </authorList>
    </citation>
    <scope>NUCLEOTIDE SEQUENCE [LARGE SCALE GENOMIC DNA]</scope>
    <source>
        <strain evidence="10">AB1-4</strain>
    </source>
</reference>
<dbReference type="PIRSF" id="PIRSF026649">
    <property type="entry name" value="MsbB"/>
    <property type="match status" value="1"/>
</dbReference>
<dbReference type="EMBL" id="MDLC01000011">
    <property type="protein sequence ID" value="ODS24256.1"/>
    <property type="molecule type" value="Genomic_DNA"/>
</dbReference>
<dbReference type="GO" id="GO:0009103">
    <property type="term" value="P:lipopolysaccharide biosynthetic process"/>
    <property type="evidence" value="ECO:0007669"/>
    <property type="project" value="UniProtKB-UniRule"/>
</dbReference>
<organism evidence="10 11">
    <name type="scientific">Candidatus Endobugula sertula</name>
    <name type="common">Bugula neritina bacterial symbiont</name>
    <dbReference type="NCBI Taxonomy" id="62101"/>
    <lineage>
        <taxon>Bacteria</taxon>
        <taxon>Pseudomonadati</taxon>
        <taxon>Pseudomonadota</taxon>
        <taxon>Gammaproteobacteria</taxon>
        <taxon>Cellvibrionales</taxon>
        <taxon>Cellvibrionaceae</taxon>
        <taxon>Candidatus Endobugula</taxon>
    </lineage>
</organism>
<dbReference type="Pfam" id="PF03279">
    <property type="entry name" value="Lip_A_acyltrans"/>
    <property type="match status" value="1"/>
</dbReference>
<keyword evidence="4 9" id="KW-0812">Transmembrane</keyword>
<evidence type="ECO:0000313" key="11">
    <source>
        <dbReference type="Proteomes" id="UP000242502"/>
    </source>
</evidence>
<comment type="subcellular location">
    <subcellularLocation>
        <location evidence="9">Cell inner membrane</location>
        <topology evidence="9">Single-pass membrane protein</topology>
    </subcellularLocation>
</comment>
<keyword evidence="8 9" id="KW-0012">Acyltransferase</keyword>
<evidence type="ECO:0000256" key="4">
    <source>
        <dbReference type="ARBA" id="ARBA00022692"/>
    </source>
</evidence>
<dbReference type="GO" id="GO:0009245">
    <property type="term" value="P:lipid A biosynthetic process"/>
    <property type="evidence" value="ECO:0007669"/>
    <property type="project" value="InterPro"/>
</dbReference>
<dbReference type="HAMAP" id="MF_01942">
    <property type="entry name" value="Lipid_A_LpxL_LpxP"/>
    <property type="match status" value="1"/>
</dbReference>
<sequence length="313" mass="37235">MKSSRFSFSLLYPRYWLTWVWMMLLFLLAQLPFRLQMVLGQCLGRLLYHSLKTRRYVAERNIDLCFPEWSNKKKQTLVKKHFETNGIALFETGMAWFMPYWRLRKRFVIKGEQHWRSIQQQGSSGHLQGALIIAMHFNTLEITNVAINRLFDMSMSYRPHNNPVYDFIQRRGRERHNSNSEVIHRNNVRGMVKAMKKGAWLWYAADQDYGPKVSQFVPWFGVSAATVAAPPRLAAISEVPVVAITYRRLPDYSGYEICFLPAFEHFPSEDSNKDLNRLNQHFEHCIRENPEEYLWVHRRFKTRPQGEETLYEY</sequence>
<keyword evidence="6 9" id="KW-1133">Transmembrane helix</keyword>
<dbReference type="UniPathway" id="UPA00360">
    <property type="reaction ID" value="UER00485"/>
</dbReference>
<evidence type="ECO:0000256" key="9">
    <source>
        <dbReference type="HAMAP-Rule" id="MF_01942"/>
    </source>
</evidence>
<evidence type="ECO:0000256" key="2">
    <source>
        <dbReference type="ARBA" id="ARBA00022519"/>
    </source>
</evidence>
<dbReference type="PANTHER" id="PTHR30606">
    <property type="entry name" value="LIPID A BIOSYNTHESIS LAUROYL ACYLTRANSFERASE"/>
    <property type="match status" value="1"/>
</dbReference>
<comment type="pathway">
    <text evidence="9">Bacterial outer membrane biogenesis; lipopolysaccharide biosynthesis.</text>
</comment>
<dbReference type="InterPro" id="IPR004960">
    <property type="entry name" value="LipA_acyltrans"/>
</dbReference>
<dbReference type="InterPro" id="IPR011920">
    <property type="entry name" value="Lipid_A_LpxL_LpxP"/>
</dbReference>
<dbReference type="NCBIfam" id="TIGR02207">
    <property type="entry name" value="lipid_A_htrB"/>
    <property type="match status" value="1"/>
</dbReference>
<keyword evidence="1 9" id="KW-1003">Cell membrane</keyword>
<accession>A0A1D2QRP6</accession>
<evidence type="ECO:0000256" key="1">
    <source>
        <dbReference type="ARBA" id="ARBA00022475"/>
    </source>
</evidence>
<dbReference type="Proteomes" id="UP000242502">
    <property type="component" value="Unassembled WGS sequence"/>
</dbReference>
<dbReference type="AlphaFoldDB" id="A0A1D2QRP6"/>
<name>A0A1D2QRP6_9GAMM</name>
<dbReference type="GO" id="GO:0005886">
    <property type="term" value="C:plasma membrane"/>
    <property type="evidence" value="ECO:0007669"/>
    <property type="project" value="UniProtKB-SubCell"/>
</dbReference>